<comment type="similarity">
    <text evidence="3 6">Belongs to the RecX family.</text>
</comment>
<dbReference type="HAMAP" id="MF_01114">
    <property type="entry name" value="RecX"/>
    <property type="match status" value="1"/>
</dbReference>
<comment type="caution">
    <text evidence="8">The sequence shown here is derived from an EMBL/GenBank/DDBJ whole genome shotgun (WGS) entry which is preliminary data.</text>
</comment>
<protein>
    <recommendedName>
        <fullName evidence="4 6">Regulatory protein RecX</fullName>
    </recommendedName>
</protein>
<feature type="domain" description="RecX third three-helical" evidence="7">
    <location>
        <begin position="152"/>
        <end position="193"/>
    </location>
</feature>
<dbReference type="Pfam" id="PF21981">
    <property type="entry name" value="RecX_HTH3"/>
    <property type="match status" value="2"/>
</dbReference>
<dbReference type="PANTHER" id="PTHR33602">
    <property type="entry name" value="REGULATORY PROTEIN RECX FAMILY PROTEIN"/>
    <property type="match status" value="1"/>
</dbReference>
<feature type="domain" description="RecX third three-helical" evidence="7">
    <location>
        <begin position="208"/>
        <end position="254"/>
    </location>
</feature>
<dbReference type="InterPro" id="IPR003783">
    <property type="entry name" value="Regulatory_RecX"/>
</dbReference>
<dbReference type="InterPro" id="IPR053925">
    <property type="entry name" value="RecX_HTH_3rd"/>
</dbReference>
<proteinExistence type="inferred from homology"/>
<organism evidence="8 9">
    <name type="scientific">Streptococcus minor</name>
    <dbReference type="NCBI Taxonomy" id="229549"/>
    <lineage>
        <taxon>Bacteria</taxon>
        <taxon>Bacillati</taxon>
        <taxon>Bacillota</taxon>
        <taxon>Bacilli</taxon>
        <taxon>Lactobacillales</taxon>
        <taxon>Streptococcaceae</taxon>
        <taxon>Streptococcus</taxon>
    </lineage>
</organism>
<accession>A0A3P1V9Y3</accession>
<evidence type="ECO:0000313" key="8">
    <source>
        <dbReference type="EMBL" id="RRD31042.1"/>
    </source>
</evidence>
<dbReference type="PANTHER" id="PTHR33602:SF1">
    <property type="entry name" value="REGULATORY PROTEIN RECX FAMILY PROTEIN"/>
    <property type="match status" value="1"/>
</dbReference>
<comment type="subcellular location">
    <subcellularLocation>
        <location evidence="2 6">Cytoplasm</location>
    </subcellularLocation>
</comment>
<evidence type="ECO:0000256" key="2">
    <source>
        <dbReference type="ARBA" id="ARBA00004496"/>
    </source>
</evidence>
<dbReference type="EMBL" id="RQZA01000006">
    <property type="protein sequence ID" value="RRD31042.1"/>
    <property type="molecule type" value="Genomic_DNA"/>
</dbReference>
<keyword evidence="9" id="KW-1185">Reference proteome</keyword>
<evidence type="ECO:0000256" key="4">
    <source>
        <dbReference type="ARBA" id="ARBA00018111"/>
    </source>
</evidence>
<evidence type="ECO:0000256" key="1">
    <source>
        <dbReference type="ARBA" id="ARBA00003529"/>
    </source>
</evidence>
<dbReference type="GO" id="GO:0005737">
    <property type="term" value="C:cytoplasm"/>
    <property type="evidence" value="ECO:0007669"/>
    <property type="project" value="UniProtKB-SubCell"/>
</dbReference>
<evidence type="ECO:0000256" key="5">
    <source>
        <dbReference type="ARBA" id="ARBA00022490"/>
    </source>
</evidence>
<comment type="function">
    <text evidence="1 6">Modulates RecA activity.</text>
</comment>
<dbReference type="AlphaFoldDB" id="A0A3P1V9Y3"/>
<dbReference type="InterPro" id="IPR036388">
    <property type="entry name" value="WH-like_DNA-bd_sf"/>
</dbReference>
<dbReference type="GO" id="GO:0006282">
    <property type="term" value="P:regulation of DNA repair"/>
    <property type="evidence" value="ECO:0007669"/>
    <property type="project" value="UniProtKB-UniRule"/>
</dbReference>
<evidence type="ECO:0000259" key="7">
    <source>
        <dbReference type="Pfam" id="PF21981"/>
    </source>
</evidence>
<name>A0A3P1V9Y3_9STRE</name>
<reference evidence="8 9" key="1">
    <citation type="submission" date="2018-11" db="EMBL/GenBank/DDBJ databases">
        <title>Genomes From Bacteria Associated with the Canine Oral Cavity: a Test Case for Automated Genome-Based Taxonomic Assignment.</title>
        <authorList>
            <person name="Coil D.A."/>
            <person name="Jospin G."/>
            <person name="Darling A.E."/>
            <person name="Wallis C."/>
            <person name="Davis I.J."/>
            <person name="Harris S."/>
            <person name="Eisen J.A."/>
            <person name="Holcombe L.J."/>
            <person name="O'Flynn C."/>
        </authorList>
    </citation>
    <scope>NUCLEOTIDE SEQUENCE [LARGE SCALE GENOMIC DNA]</scope>
    <source>
        <strain evidence="8 9">OH4621_COT-116</strain>
    </source>
</reference>
<keyword evidence="5 6" id="KW-0963">Cytoplasm</keyword>
<evidence type="ECO:0000256" key="3">
    <source>
        <dbReference type="ARBA" id="ARBA00009695"/>
    </source>
</evidence>
<dbReference type="Gene3D" id="1.10.10.10">
    <property type="entry name" value="Winged helix-like DNA-binding domain superfamily/Winged helix DNA-binding domain"/>
    <property type="match status" value="4"/>
</dbReference>
<dbReference type="Proteomes" id="UP000281771">
    <property type="component" value="Unassembled WGS sequence"/>
</dbReference>
<dbReference type="RefSeq" id="WP_124777229.1">
    <property type="nucleotide sequence ID" value="NZ_RQZA01000006.1"/>
</dbReference>
<gene>
    <name evidence="6 8" type="primary">recX</name>
    <name evidence="8" type="ORF">EII38_07115</name>
</gene>
<evidence type="ECO:0000313" key="9">
    <source>
        <dbReference type="Proteomes" id="UP000281771"/>
    </source>
</evidence>
<sequence>MKITKLEKKKRLYLLETDTGLATYITEDTIVRFFLSKEKEISEEQWTEIQTFAQLSYGKNLALYHLSFKQRTKKEVYDYLHDHAIEKHFISQILKELEDDNWINDRHYVQNILDQNKLSGEKGPLVLQQKLLNKGIDKHTISSLLPQYNFSEIAERVAQKLLKKYQNKLPNRALQDKLIQNLLSKGFNYQQAKESVATLHIESDYELEENLIYKEIDKHFRKYAKKYEGYVLKQRLTQALARKGFDYDLIQSAIRDYM</sequence>
<dbReference type="NCBIfam" id="NF010733">
    <property type="entry name" value="PRK14135.1"/>
    <property type="match status" value="1"/>
</dbReference>
<evidence type="ECO:0000256" key="6">
    <source>
        <dbReference type="HAMAP-Rule" id="MF_01114"/>
    </source>
</evidence>